<dbReference type="EMBL" id="JAENGY010000012">
    <property type="protein sequence ID" value="KAG6977144.1"/>
    <property type="molecule type" value="Genomic_DNA"/>
</dbReference>
<accession>A0A8J5IWS6</accession>
<name>A0A8J5IWS6_9STRA</name>
<keyword evidence="2" id="KW-1185">Reference proteome</keyword>
<dbReference type="Proteomes" id="UP000709295">
    <property type="component" value="Unassembled WGS sequence"/>
</dbReference>
<evidence type="ECO:0000313" key="1">
    <source>
        <dbReference type="EMBL" id="KAG6977144.1"/>
    </source>
</evidence>
<organism evidence="1 2">
    <name type="scientific">Phytophthora aleatoria</name>
    <dbReference type="NCBI Taxonomy" id="2496075"/>
    <lineage>
        <taxon>Eukaryota</taxon>
        <taxon>Sar</taxon>
        <taxon>Stramenopiles</taxon>
        <taxon>Oomycota</taxon>
        <taxon>Peronosporomycetes</taxon>
        <taxon>Peronosporales</taxon>
        <taxon>Peronosporaceae</taxon>
        <taxon>Phytophthora</taxon>
    </lineage>
</organism>
<protein>
    <submittedName>
        <fullName evidence="1">Uncharacterized protein</fullName>
    </submittedName>
</protein>
<dbReference type="AlphaFoldDB" id="A0A8J5IWS6"/>
<comment type="caution">
    <text evidence="1">The sequence shown here is derived from an EMBL/GenBank/DDBJ whole genome shotgun (WGS) entry which is preliminary data.</text>
</comment>
<gene>
    <name evidence="1" type="ORF">JG688_00000663</name>
</gene>
<reference evidence="1" key="1">
    <citation type="submission" date="2021-01" db="EMBL/GenBank/DDBJ databases">
        <title>Phytophthora aleatoria, a newly-described species from Pinus radiata is distinct from Phytophthora cactorum isolates based on comparative genomics.</title>
        <authorList>
            <person name="Mcdougal R."/>
            <person name="Panda P."/>
            <person name="Williams N."/>
            <person name="Studholme D.J."/>
        </authorList>
    </citation>
    <scope>NUCLEOTIDE SEQUENCE</scope>
    <source>
        <strain evidence="1">NZFS 4037</strain>
    </source>
</reference>
<sequence length="62" mass="6948">MFNTSVDAAKALVAFANPKHYQTPSWRRFSSSSTSTVSNVFYAKGEAGQMKKKQSMFYKCSL</sequence>
<proteinExistence type="predicted"/>
<evidence type="ECO:0000313" key="2">
    <source>
        <dbReference type="Proteomes" id="UP000709295"/>
    </source>
</evidence>